<dbReference type="OrthoDB" id="1881at2759"/>
<reference evidence="3 4" key="1">
    <citation type="journal article" date="2019" name="Sci. Rep.">
        <title>A multi-omics analysis of the grapevine pathogen Lasiodiplodia theobromae reveals that temperature affects the expression of virulence- and pathogenicity-related genes.</title>
        <authorList>
            <person name="Felix C."/>
            <person name="Meneses R."/>
            <person name="Goncalves M.F.M."/>
            <person name="Tilleman L."/>
            <person name="Duarte A.S."/>
            <person name="Jorrin-Novo J.V."/>
            <person name="Van de Peer Y."/>
            <person name="Deforce D."/>
            <person name="Van Nieuwerburgh F."/>
            <person name="Esteves A.C."/>
            <person name="Alves A."/>
        </authorList>
    </citation>
    <scope>NUCLEOTIDE SEQUENCE [LARGE SCALE GENOMIC DNA]</scope>
    <source>
        <strain evidence="3 4">LA-SOL3</strain>
    </source>
</reference>
<dbReference type="GO" id="GO:0008157">
    <property type="term" value="F:protein phosphatase 1 binding"/>
    <property type="evidence" value="ECO:0007669"/>
    <property type="project" value="TreeGrafter"/>
</dbReference>
<organism evidence="3 4">
    <name type="scientific">Lasiodiplodia theobromae</name>
    <dbReference type="NCBI Taxonomy" id="45133"/>
    <lineage>
        <taxon>Eukaryota</taxon>
        <taxon>Fungi</taxon>
        <taxon>Dikarya</taxon>
        <taxon>Ascomycota</taxon>
        <taxon>Pezizomycotina</taxon>
        <taxon>Dothideomycetes</taxon>
        <taxon>Dothideomycetes incertae sedis</taxon>
        <taxon>Botryosphaeriales</taxon>
        <taxon>Botryosphaeriaceae</taxon>
        <taxon>Lasiodiplodia</taxon>
    </lineage>
</organism>
<dbReference type="InterPro" id="IPR050782">
    <property type="entry name" value="PP1_regulatory_subunit_3"/>
</dbReference>
<dbReference type="EMBL" id="VCHE01000018">
    <property type="protein sequence ID" value="KAB2577245.1"/>
    <property type="molecule type" value="Genomic_DNA"/>
</dbReference>
<evidence type="ECO:0000313" key="4">
    <source>
        <dbReference type="Proteomes" id="UP000325902"/>
    </source>
</evidence>
<dbReference type="PROSITE" id="PS51159">
    <property type="entry name" value="CBM21"/>
    <property type="match status" value="1"/>
</dbReference>
<feature type="compositionally biased region" description="Polar residues" evidence="1">
    <location>
        <begin position="578"/>
        <end position="589"/>
    </location>
</feature>
<dbReference type="PANTHER" id="PTHR12307:SF36">
    <property type="entry name" value="GLYCOGEN-BINDING SUBUNIT 76A"/>
    <property type="match status" value="1"/>
</dbReference>
<dbReference type="Pfam" id="PF03370">
    <property type="entry name" value="CBM_21"/>
    <property type="match status" value="1"/>
</dbReference>
<dbReference type="Gene3D" id="2.60.40.2440">
    <property type="entry name" value="Carbohydrate binding type-21 domain"/>
    <property type="match status" value="1"/>
</dbReference>
<feature type="compositionally biased region" description="Polar residues" evidence="1">
    <location>
        <begin position="1"/>
        <end position="39"/>
    </location>
</feature>
<feature type="region of interest" description="Disordered" evidence="1">
    <location>
        <begin position="438"/>
        <end position="530"/>
    </location>
</feature>
<evidence type="ECO:0000256" key="1">
    <source>
        <dbReference type="SAM" id="MobiDB-lite"/>
    </source>
</evidence>
<name>A0A5N5DHE4_9PEZI</name>
<feature type="domain" description="CBM21" evidence="2">
    <location>
        <begin position="318"/>
        <end position="430"/>
    </location>
</feature>
<dbReference type="PANTHER" id="PTHR12307">
    <property type="entry name" value="PROTEIN PHOSPHATASE 1 REGULATORY SUBUNIT"/>
    <property type="match status" value="1"/>
</dbReference>
<dbReference type="GO" id="GO:0000164">
    <property type="term" value="C:protein phosphatase type 1 complex"/>
    <property type="evidence" value="ECO:0007669"/>
    <property type="project" value="TreeGrafter"/>
</dbReference>
<protein>
    <submittedName>
        <fullName evidence="3">Protein phosphatase 1 regulatory subunit 3C</fullName>
    </submittedName>
</protein>
<feature type="region of interest" description="Disordered" evidence="1">
    <location>
        <begin position="615"/>
        <end position="706"/>
    </location>
</feature>
<dbReference type="GO" id="GO:2001069">
    <property type="term" value="F:glycogen binding"/>
    <property type="evidence" value="ECO:0007669"/>
    <property type="project" value="TreeGrafter"/>
</dbReference>
<dbReference type="InterPro" id="IPR038175">
    <property type="entry name" value="CBM21_dom_sf"/>
</dbReference>
<feature type="compositionally biased region" description="Polar residues" evidence="1">
    <location>
        <begin position="60"/>
        <end position="80"/>
    </location>
</feature>
<feature type="compositionally biased region" description="Basic and acidic residues" evidence="1">
    <location>
        <begin position="131"/>
        <end position="142"/>
    </location>
</feature>
<feature type="region of interest" description="Disordered" evidence="1">
    <location>
        <begin position="547"/>
        <end position="596"/>
    </location>
</feature>
<feature type="compositionally biased region" description="Low complexity" evidence="1">
    <location>
        <begin position="638"/>
        <end position="651"/>
    </location>
</feature>
<dbReference type="Proteomes" id="UP000325902">
    <property type="component" value="Unassembled WGS sequence"/>
</dbReference>
<accession>A0A5N5DHE4</accession>
<proteinExistence type="predicted"/>
<dbReference type="AlphaFoldDB" id="A0A5N5DHE4"/>
<gene>
    <name evidence="3" type="primary">Ppp1r3c</name>
    <name evidence="3" type="ORF">DBV05_g4169</name>
</gene>
<feature type="region of interest" description="Disordered" evidence="1">
    <location>
        <begin position="1"/>
        <end position="247"/>
    </location>
</feature>
<evidence type="ECO:0000259" key="2">
    <source>
        <dbReference type="PROSITE" id="PS51159"/>
    </source>
</evidence>
<sequence>MPYTPPSQRSPASSKTNSPILSRNHSYSEGCLSPQSTSAAHRPVLPHSSASYLSKHRRTPSISQSPQDGSQVSVTHTNGSAHHAKLPSMKLLIPVGAESTPPDSVQNSDDEDRGRHSGKIAELQEALQSIEVKRGHSPERHVAGTASAPRESVPPNGPTRPALTPEARKISHSRSSSEIQLSKRAPPNLASSPIQTSDESEEDEGLTMKPPLLRKKSGELVKPALRPSSRNRRRPSSMPGTPSFSKAVHFNDDIEQVRHFLQVDRPIAVSAGSSPVETYDSESEYPFGYDDGNGYASSRRSRVEWELRLANFPRDTFERKTLPVRVEKIALSPDSSTLVGTVAVANLAFHKAVVARFTLDYWKTTSEVGAEYSDDVRRKQAHDGCDRFVFNIKLADLANLESKTMLLCVRYTVNGAEYWDNNNSMNFQIDFIKKSLPKNTRGKQGSAGTLGAIPRSRHSPPAARPRSMPIPLDDDFGNNFESRYTFGSRNSNSSDSLQPPIRLKSKNKPSKANLFPDQPNSKPSASQQAFSTRYDFSTSLSQALSSAQTALGDRSGIKRSNKPRAGDYFSLQGEAPSANKSTSPRPDQLSSEKPDLKSAEYNELIQKYCFFGSGRGSPQVSSPKAVVSSDGARDIESDGSTSSPLGSGSNSPSPPKEAPSSMDGAMDHKLPARAASPFLSRSASPGPVTGSDFGDRTTPPVSFGYPYNMHGGISFETHTPKAILG</sequence>
<feature type="compositionally biased region" description="Polar residues" evidence="1">
    <location>
        <begin position="518"/>
        <end position="530"/>
    </location>
</feature>
<dbReference type="GO" id="GO:0005979">
    <property type="term" value="P:regulation of glycogen biosynthetic process"/>
    <property type="evidence" value="ECO:0007669"/>
    <property type="project" value="TreeGrafter"/>
</dbReference>
<comment type="caution">
    <text evidence="3">The sequence shown here is derived from an EMBL/GenBank/DDBJ whole genome shotgun (WGS) entry which is preliminary data.</text>
</comment>
<evidence type="ECO:0000313" key="3">
    <source>
        <dbReference type="EMBL" id="KAB2577245.1"/>
    </source>
</evidence>
<feature type="compositionally biased region" description="Low complexity" evidence="1">
    <location>
        <begin position="459"/>
        <end position="471"/>
    </location>
</feature>
<keyword evidence="4" id="KW-1185">Reference proteome</keyword>
<feature type="compositionally biased region" description="Polar residues" evidence="1">
    <location>
        <begin position="479"/>
        <end position="497"/>
    </location>
</feature>
<dbReference type="InterPro" id="IPR005036">
    <property type="entry name" value="CBM21_dom"/>
</dbReference>